<dbReference type="Gene3D" id="3.90.1590.10">
    <property type="entry name" value="glutathione-dependent formaldehyde- activating enzyme (gfa)"/>
    <property type="match status" value="1"/>
</dbReference>
<dbReference type="SUPFAM" id="SSF51316">
    <property type="entry name" value="Mss4-like"/>
    <property type="match status" value="1"/>
</dbReference>
<keyword evidence="7" id="KW-1185">Reference proteome</keyword>
<dbReference type="RefSeq" id="WP_252031681.1">
    <property type="nucleotide sequence ID" value="NZ_JAKRRX010000024.1"/>
</dbReference>
<keyword evidence="3" id="KW-0862">Zinc</keyword>
<dbReference type="InterPro" id="IPR011057">
    <property type="entry name" value="Mss4-like_sf"/>
</dbReference>
<evidence type="ECO:0000259" key="5">
    <source>
        <dbReference type="PROSITE" id="PS51891"/>
    </source>
</evidence>
<reference evidence="6" key="1">
    <citation type="submission" date="2022-02" db="EMBL/GenBank/DDBJ databases">
        <title>Vibrio sp. nov., a new bacterium isolated from Bohai sea, China.</title>
        <authorList>
            <person name="Yuan Y."/>
        </authorList>
    </citation>
    <scope>NUCLEOTIDE SEQUENCE</scope>
    <source>
        <strain evidence="6">DBSS07</strain>
    </source>
</reference>
<feature type="domain" description="CENP-V/GFA" evidence="5">
    <location>
        <begin position="4"/>
        <end position="120"/>
    </location>
</feature>
<protein>
    <submittedName>
        <fullName evidence="6">GFA family protein</fullName>
    </submittedName>
</protein>
<dbReference type="PANTHER" id="PTHR33337">
    <property type="entry name" value="GFA DOMAIN-CONTAINING PROTEIN"/>
    <property type="match status" value="1"/>
</dbReference>
<evidence type="ECO:0000313" key="7">
    <source>
        <dbReference type="Proteomes" id="UP001155586"/>
    </source>
</evidence>
<dbReference type="Pfam" id="PF04828">
    <property type="entry name" value="GFA"/>
    <property type="match status" value="1"/>
</dbReference>
<keyword evidence="2" id="KW-0479">Metal-binding</keyword>
<evidence type="ECO:0000256" key="2">
    <source>
        <dbReference type="ARBA" id="ARBA00022723"/>
    </source>
</evidence>
<dbReference type="GO" id="GO:0016846">
    <property type="term" value="F:carbon-sulfur lyase activity"/>
    <property type="evidence" value="ECO:0007669"/>
    <property type="project" value="InterPro"/>
</dbReference>
<evidence type="ECO:0000313" key="6">
    <source>
        <dbReference type="EMBL" id="MCW8333446.1"/>
    </source>
</evidence>
<dbReference type="GO" id="GO:0046872">
    <property type="term" value="F:metal ion binding"/>
    <property type="evidence" value="ECO:0007669"/>
    <property type="project" value="UniProtKB-KW"/>
</dbReference>
<dbReference type="PANTHER" id="PTHR33337:SF40">
    <property type="entry name" value="CENP-V_GFA DOMAIN-CONTAINING PROTEIN-RELATED"/>
    <property type="match status" value="1"/>
</dbReference>
<organism evidence="6 7">
    <name type="scientific">Vibrio paucivorans</name>
    <dbReference type="NCBI Taxonomy" id="2829489"/>
    <lineage>
        <taxon>Bacteria</taxon>
        <taxon>Pseudomonadati</taxon>
        <taxon>Pseudomonadota</taxon>
        <taxon>Gammaproteobacteria</taxon>
        <taxon>Vibrionales</taxon>
        <taxon>Vibrionaceae</taxon>
        <taxon>Vibrio</taxon>
    </lineage>
</organism>
<gene>
    <name evidence="6" type="ORF">MD483_06375</name>
</gene>
<accession>A0A9X3HQU7</accession>
<dbReference type="EMBL" id="JAKRRX010000024">
    <property type="protein sequence ID" value="MCW8333446.1"/>
    <property type="molecule type" value="Genomic_DNA"/>
</dbReference>
<comment type="caution">
    <text evidence="6">The sequence shown here is derived from an EMBL/GenBank/DDBJ whole genome shotgun (WGS) entry which is preliminary data.</text>
</comment>
<dbReference type="AlphaFoldDB" id="A0A9X3HQU7"/>
<keyword evidence="4" id="KW-0456">Lyase</keyword>
<dbReference type="Proteomes" id="UP001155586">
    <property type="component" value="Unassembled WGS sequence"/>
</dbReference>
<dbReference type="PROSITE" id="PS51891">
    <property type="entry name" value="CENP_V_GFA"/>
    <property type="match status" value="1"/>
</dbReference>
<evidence type="ECO:0000256" key="1">
    <source>
        <dbReference type="ARBA" id="ARBA00005495"/>
    </source>
</evidence>
<evidence type="ECO:0000256" key="4">
    <source>
        <dbReference type="ARBA" id="ARBA00023239"/>
    </source>
</evidence>
<evidence type="ECO:0000256" key="3">
    <source>
        <dbReference type="ARBA" id="ARBA00022833"/>
    </source>
</evidence>
<comment type="similarity">
    <text evidence="1">Belongs to the Gfa family.</text>
</comment>
<sequence length="134" mass="14820">MSKLSGSCCCGAVSFEVEDDFKRFFFCHCDQCRKLTGSAHASNLFTLPDNITWKTGQSLLQRYEHPERAFARAFCSQCGSGMPYVNKSGKFLIVPAGSLDQEPSKTPDAQIFCAEQADWHKAGLSVEKLPGFPQ</sequence>
<name>A0A9X3HQU7_9VIBR</name>
<proteinExistence type="inferred from homology"/>
<dbReference type="InterPro" id="IPR006913">
    <property type="entry name" value="CENP-V/GFA"/>
</dbReference>